<dbReference type="InterPro" id="IPR037401">
    <property type="entry name" value="SnoaL-like"/>
</dbReference>
<gene>
    <name evidence="2" type="ORF">CPY51_02755</name>
</gene>
<dbReference type="AlphaFoldDB" id="A0A2W4F6A5"/>
<accession>A0A2W4F6A5</accession>
<reference evidence="2 3" key="1">
    <citation type="journal article" date="2018" name="Sci. Rep.">
        <title>Rhizobium tumorigenes sp. nov., a novel plant tumorigenic bacterium isolated from cane gall tumors on thornless blackberry.</title>
        <authorList>
            <person name="Kuzmanovi N."/>
            <person name="Smalla K."/>
            <person name="Gronow S."/>
            <person name="PuBawska J."/>
        </authorList>
    </citation>
    <scope>NUCLEOTIDE SEQUENCE [LARGE SCALE GENOMIC DNA]</scope>
    <source>
        <strain evidence="2 3">CCBAU 85046</strain>
    </source>
</reference>
<name>A0A2W4F6A5_9HYPH</name>
<dbReference type="RefSeq" id="WP_111158491.1">
    <property type="nucleotide sequence ID" value="NZ_PCDP01000001.1"/>
</dbReference>
<dbReference type="EMBL" id="PCDP01000001">
    <property type="protein sequence ID" value="PZM17163.1"/>
    <property type="molecule type" value="Genomic_DNA"/>
</dbReference>
<comment type="caution">
    <text evidence="2">The sequence shown here is derived from an EMBL/GenBank/DDBJ whole genome shotgun (WGS) entry which is preliminary data.</text>
</comment>
<sequence length="114" mass="13220">MSDLEKFRGETARRVYEAYLEGRRDLVAAVLTEDFTFSSPQDDHIDRKTYFERCWPEKPPFRAIHIEHLVFDGDVALIGYRAEKLDGGAFRNVEVMRFAGGRIAEITVYFGRNV</sequence>
<dbReference type="Pfam" id="PF12680">
    <property type="entry name" value="SnoaL_2"/>
    <property type="match status" value="1"/>
</dbReference>
<dbReference type="SUPFAM" id="SSF54427">
    <property type="entry name" value="NTF2-like"/>
    <property type="match status" value="1"/>
</dbReference>
<dbReference type="InterPro" id="IPR032710">
    <property type="entry name" value="NTF2-like_dom_sf"/>
</dbReference>
<protein>
    <submittedName>
        <fullName evidence="2">DUF4440 domain-containing protein</fullName>
    </submittedName>
</protein>
<feature type="domain" description="SnoaL-like" evidence="1">
    <location>
        <begin position="12"/>
        <end position="106"/>
    </location>
</feature>
<evidence type="ECO:0000313" key="2">
    <source>
        <dbReference type="EMBL" id="PZM17163.1"/>
    </source>
</evidence>
<dbReference type="Gene3D" id="3.10.450.50">
    <property type="match status" value="1"/>
</dbReference>
<dbReference type="OrthoDB" id="4945579at2"/>
<proteinExistence type="predicted"/>
<organism evidence="2 3">
    <name type="scientific">Rhizobium tubonense</name>
    <dbReference type="NCBI Taxonomy" id="484088"/>
    <lineage>
        <taxon>Bacteria</taxon>
        <taxon>Pseudomonadati</taxon>
        <taxon>Pseudomonadota</taxon>
        <taxon>Alphaproteobacteria</taxon>
        <taxon>Hyphomicrobiales</taxon>
        <taxon>Rhizobiaceae</taxon>
        <taxon>Rhizobium/Agrobacterium group</taxon>
        <taxon>Rhizobium</taxon>
    </lineage>
</organism>
<evidence type="ECO:0000313" key="3">
    <source>
        <dbReference type="Proteomes" id="UP000248925"/>
    </source>
</evidence>
<keyword evidence="3" id="KW-1185">Reference proteome</keyword>
<evidence type="ECO:0000259" key="1">
    <source>
        <dbReference type="Pfam" id="PF12680"/>
    </source>
</evidence>
<dbReference type="Proteomes" id="UP000248925">
    <property type="component" value="Unassembled WGS sequence"/>
</dbReference>